<organism evidence="1 2">
    <name type="scientific">Sphaerodactylus townsendi</name>
    <dbReference type="NCBI Taxonomy" id="933632"/>
    <lineage>
        <taxon>Eukaryota</taxon>
        <taxon>Metazoa</taxon>
        <taxon>Chordata</taxon>
        <taxon>Craniata</taxon>
        <taxon>Vertebrata</taxon>
        <taxon>Euteleostomi</taxon>
        <taxon>Lepidosauria</taxon>
        <taxon>Squamata</taxon>
        <taxon>Bifurcata</taxon>
        <taxon>Gekkota</taxon>
        <taxon>Sphaerodactylidae</taxon>
        <taxon>Sphaerodactylus</taxon>
    </lineage>
</organism>
<name>A0ACB8FYI7_9SAUR</name>
<comment type="caution">
    <text evidence="1">The sequence shown here is derived from an EMBL/GenBank/DDBJ whole genome shotgun (WGS) entry which is preliminary data.</text>
</comment>
<keyword evidence="2" id="KW-1185">Reference proteome</keyword>
<dbReference type="EMBL" id="CM037626">
    <property type="protein sequence ID" value="KAH8012381.1"/>
    <property type="molecule type" value="Genomic_DNA"/>
</dbReference>
<evidence type="ECO:0000313" key="2">
    <source>
        <dbReference type="Proteomes" id="UP000827872"/>
    </source>
</evidence>
<proteinExistence type="predicted"/>
<sequence length="88" mass="9875">MLWIGAPRQPPSPALREMLLTLAFCLASRQTWAAPVPAAPQMTLGVVAHLYLSKGCPVYLELAFLVPARERMRKLSWLWIESQGDVKE</sequence>
<accession>A0ACB8FYI7</accession>
<reference evidence="1" key="1">
    <citation type="submission" date="2021-08" db="EMBL/GenBank/DDBJ databases">
        <title>The first chromosome-level gecko genome reveals the dynamic sex chromosomes of Neotropical dwarf geckos (Sphaerodactylidae: Sphaerodactylus).</title>
        <authorList>
            <person name="Pinto B.J."/>
            <person name="Keating S.E."/>
            <person name="Gamble T."/>
        </authorList>
    </citation>
    <scope>NUCLEOTIDE SEQUENCE</scope>
    <source>
        <strain evidence="1">TG3544</strain>
    </source>
</reference>
<evidence type="ECO:0000313" key="1">
    <source>
        <dbReference type="EMBL" id="KAH8012381.1"/>
    </source>
</evidence>
<protein>
    <submittedName>
        <fullName evidence="1">Uncharacterized protein</fullName>
    </submittedName>
</protein>
<gene>
    <name evidence="1" type="ORF">K3G42_017236</name>
</gene>
<dbReference type="Proteomes" id="UP000827872">
    <property type="component" value="Linkage Group LG13"/>
</dbReference>